<dbReference type="PANTHER" id="PTHR22902:SF27">
    <property type="entry name" value="PLECKSTRIN HOMOLOGY DOMAIN-CONTAINING FAMILY A MEMBER 3"/>
    <property type="match status" value="1"/>
</dbReference>
<feature type="domain" description="PH" evidence="3">
    <location>
        <begin position="50"/>
        <end position="147"/>
    </location>
</feature>
<keyword evidence="5" id="KW-1185">Reference proteome</keyword>
<name>A0A9W7KYE7_9STRA</name>
<dbReference type="Proteomes" id="UP001165122">
    <property type="component" value="Unassembled WGS sequence"/>
</dbReference>
<proteinExistence type="predicted"/>
<dbReference type="GO" id="GO:0055037">
    <property type="term" value="C:recycling endosome"/>
    <property type="evidence" value="ECO:0007669"/>
    <property type="project" value="TreeGrafter"/>
</dbReference>
<dbReference type="SUPFAM" id="SSF50729">
    <property type="entry name" value="PH domain-like"/>
    <property type="match status" value="3"/>
</dbReference>
<keyword evidence="1" id="KW-0597">Phosphoprotein</keyword>
<dbReference type="GO" id="GO:0005802">
    <property type="term" value="C:trans-Golgi network"/>
    <property type="evidence" value="ECO:0007669"/>
    <property type="project" value="TreeGrafter"/>
</dbReference>
<dbReference type="PROSITE" id="PS50003">
    <property type="entry name" value="PH_DOMAIN"/>
    <property type="match status" value="3"/>
</dbReference>
<sequence>MSLNAFVAKSGALEFKQKKQKKSLLAALFGCIRGPSTGEGPSLLQEAGPGEDAAGWMLKLGGKGNMQLWQRRIFVLKGTELFYYKDRADTEPKGVIRLCGASFYFVKSTDKENHFRIKHPDFKIRDLACDDERWLDTWTTCIQETIDKAAKQKEMAGWIYKKDKGGKHGWKKRYAVVDGSGILRYFENPDDLVCKGELNLKDSTFETIGDERDSLKQARRSRSSSSGTGGKFLFNIIMANQVRQFYTEGFSDRQKWKACVDTMGALRRQSLLGESDIVEKGWIMKKGGGSSLLGRKNWKKRYLVLTKDRELYWFASQVYDQLFIPSMRDTARSQALGFIELHASSTSFRVEGGYASKYNHSFKIEGGARKRGFEARAETHVGMLEWLKKIETAIKEIEEASKSPNPKTSDPANSNMV</sequence>
<dbReference type="PANTHER" id="PTHR22902">
    <property type="entry name" value="SESQUIPEDALIAN"/>
    <property type="match status" value="1"/>
</dbReference>
<dbReference type="GO" id="GO:0005829">
    <property type="term" value="C:cytosol"/>
    <property type="evidence" value="ECO:0007669"/>
    <property type="project" value="GOC"/>
</dbReference>
<feature type="domain" description="PH" evidence="3">
    <location>
        <begin position="276"/>
        <end position="395"/>
    </location>
</feature>
<organism evidence="4 5">
    <name type="scientific">Triparma laevis f. longispina</name>
    <dbReference type="NCBI Taxonomy" id="1714387"/>
    <lineage>
        <taxon>Eukaryota</taxon>
        <taxon>Sar</taxon>
        <taxon>Stramenopiles</taxon>
        <taxon>Ochrophyta</taxon>
        <taxon>Bolidophyceae</taxon>
        <taxon>Parmales</taxon>
        <taxon>Triparmaceae</taxon>
        <taxon>Triparma</taxon>
    </lineage>
</organism>
<dbReference type="AlphaFoldDB" id="A0A9W7KYE7"/>
<dbReference type="InterPro" id="IPR011993">
    <property type="entry name" value="PH-like_dom_sf"/>
</dbReference>
<dbReference type="InterPro" id="IPR001849">
    <property type="entry name" value="PH_domain"/>
</dbReference>
<evidence type="ECO:0000313" key="4">
    <source>
        <dbReference type="EMBL" id="GMI16427.1"/>
    </source>
</evidence>
<dbReference type="GO" id="GO:0007032">
    <property type="term" value="P:endosome organization"/>
    <property type="evidence" value="ECO:0007669"/>
    <property type="project" value="TreeGrafter"/>
</dbReference>
<dbReference type="Gene3D" id="2.30.29.30">
    <property type="entry name" value="Pleckstrin-homology domain (PH domain)/Phosphotyrosine-binding domain (PTB)"/>
    <property type="match status" value="3"/>
</dbReference>
<gene>
    <name evidence="4" type="ORF">TrLO_g9249</name>
</gene>
<dbReference type="OrthoDB" id="185175at2759"/>
<feature type="compositionally biased region" description="Polar residues" evidence="2">
    <location>
        <begin position="403"/>
        <end position="417"/>
    </location>
</feature>
<protein>
    <recommendedName>
        <fullName evidence="3">PH domain-containing protein</fullName>
    </recommendedName>
</protein>
<reference evidence="5" key="1">
    <citation type="journal article" date="2023" name="Commun. Biol.">
        <title>Genome analysis of Parmales, the sister group of diatoms, reveals the evolutionary specialization of diatoms from phago-mixotrophs to photoautotrophs.</title>
        <authorList>
            <person name="Ban H."/>
            <person name="Sato S."/>
            <person name="Yoshikawa S."/>
            <person name="Yamada K."/>
            <person name="Nakamura Y."/>
            <person name="Ichinomiya M."/>
            <person name="Sato N."/>
            <person name="Blanc-Mathieu R."/>
            <person name="Endo H."/>
            <person name="Kuwata A."/>
            <person name="Ogata H."/>
        </authorList>
    </citation>
    <scope>NUCLEOTIDE SEQUENCE [LARGE SCALE GENOMIC DNA]</scope>
    <source>
        <strain evidence="5">NIES 3700</strain>
    </source>
</reference>
<feature type="region of interest" description="Disordered" evidence="2">
    <location>
        <begin position="398"/>
        <end position="417"/>
    </location>
</feature>
<dbReference type="GO" id="GO:0005769">
    <property type="term" value="C:early endosome"/>
    <property type="evidence" value="ECO:0007669"/>
    <property type="project" value="TreeGrafter"/>
</dbReference>
<dbReference type="GO" id="GO:0001881">
    <property type="term" value="P:receptor recycling"/>
    <property type="evidence" value="ECO:0007669"/>
    <property type="project" value="TreeGrafter"/>
</dbReference>
<dbReference type="InterPro" id="IPR045188">
    <property type="entry name" value="Boi1/Boi2-like"/>
</dbReference>
<evidence type="ECO:0000313" key="5">
    <source>
        <dbReference type="Proteomes" id="UP001165122"/>
    </source>
</evidence>
<dbReference type="SMART" id="SM00233">
    <property type="entry name" value="PH"/>
    <property type="match status" value="3"/>
</dbReference>
<evidence type="ECO:0000256" key="1">
    <source>
        <dbReference type="ARBA" id="ARBA00022553"/>
    </source>
</evidence>
<feature type="domain" description="PH" evidence="3">
    <location>
        <begin position="152"/>
        <end position="265"/>
    </location>
</feature>
<dbReference type="EMBL" id="BRXW01000252">
    <property type="protein sequence ID" value="GMI16427.1"/>
    <property type="molecule type" value="Genomic_DNA"/>
</dbReference>
<evidence type="ECO:0000256" key="2">
    <source>
        <dbReference type="SAM" id="MobiDB-lite"/>
    </source>
</evidence>
<evidence type="ECO:0000259" key="3">
    <source>
        <dbReference type="PROSITE" id="PS50003"/>
    </source>
</evidence>
<dbReference type="GO" id="GO:0042147">
    <property type="term" value="P:retrograde transport, endosome to Golgi"/>
    <property type="evidence" value="ECO:0007669"/>
    <property type="project" value="TreeGrafter"/>
</dbReference>
<accession>A0A9W7KYE7</accession>
<dbReference type="Pfam" id="PF00169">
    <property type="entry name" value="PH"/>
    <property type="match status" value="3"/>
</dbReference>
<comment type="caution">
    <text evidence="4">The sequence shown here is derived from an EMBL/GenBank/DDBJ whole genome shotgun (WGS) entry which is preliminary data.</text>
</comment>